<keyword evidence="1 2" id="KW-0238">DNA-binding</keyword>
<feature type="DNA-binding region" description="H-T-H motif" evidence="2">
    <location>
        <begin position="29"/>
        <end position="48"/>
    </location>
</feature>
<dbReference type="Proteomes" id="UP001519294">
    <property type="component" value="Unassembled WGS sequence"/>
</dbReference>
<gene>
    <name evidence="4" type="ORF">J2Z81_002760</name>
</gene>
<protein>
    <submittedName>
        <fullName evidence="4">AcrR family transcriptional regulator</fullName>
    </submittedName>
</protein>
<dbReference type="Gene3D" id="1.10.10.60">
    <property type="entry name" value="Homeodomain-like"/>
    <property type="match status" value="1"/>
</dbReference>
<organism evidence="4 5">
    <name type="scientific">Virgibacillus alimentarius</name>
    <dbReference type="NCBI Taxonomy" id="698769"/>
    <lineage>
        <taxon>Bacteria</taxon>
        <taxon>Bacillati</taxon>
        <taxon>Bacillota</taxon>
        <taxon>Bacilli</taxon>
        <taxon>Bacillales</taxon>
        <taxon>Bacillaceae</taxon>
        <taxon>Virgibacillus</taxon>
    </lineage>
</organism>
<sequence length="191" mass="22504">MARERKFSTDALYRETKHILLQDGYEGFTFGILASNLGVSRGALYKYYDHKDDLITDYMVYETEQSVEKLKQIDAIIDFEDQFDYLLEVILKDTDIHRIRQMAMNLPQTNHEKTEANKQKIMDLHQTMYHSMQGFVDKGKRESKLKQELPNDLIIGFLFGTIDLPKPKSIAYFEWIKSIKEIIRHGMITEK</sequence>
<dbReference type="RefSeq" id="WP_226371583.1">
    <property type="nucleotide sequence ID" value="NZ_JAGIKX010000036.1"/>
</dbReference>
<comment type="caution">
    <text evidence="4">The sequence shown here is derived from an EMBL/GenBank/DDBJ whole genome shotgun (WGS) entry which is preliminary data.</text>
</comment>
<evidence type="ECO:0000259" key="3">
    <source>
        <dbReference type="PROSITE" id="PS50977"/>
    </source>
</evidence>
<keyword evidence="5" id="KW-1185">Reference proteome</keyword>
<feature type="domain" description="HTH tetR-type" evidence="3">
    <location>
        <begin position="6"/>
        <end position="66"/>
    </location>
</feature>
<dbReference type="PRINTS" id="PR00455">
    <property type="entry name" value="HTHTETR"/>
</dbReference>
<reference evidence="4 5" key="1">
    <citation type="submission" date="2021-03" db="EMBL/GenBank/DDBJ databases">
        <title>Genomic Encyclopedia of Type Strains, Phase IV (KMG-IV): sequencing the most valuable type-strain genomes for metagenomic binning, comparative biology and taxonomic classification.</title>
        <authorList>
            <person name="Goeker M."/>
        </authorList>
    </citation>
    <scope>NUCLEOTIDE SEQUENCE [LARGE SCALE GENOMIC DNA]</scope>
    <source>
        <strain evidence="4 5">DSM 25790</strain>
    </source>
</reference>
<name>A0ABS4SBA3_9BACI</name>
<evidence type="ECO:0000313" key="5">
    <source>
        <dbReference type="Proteomes" id="UP001519294"/>
    </source>
</evidence>
<dbReference type="InterPro" id="IPR009057">
    <property type="entry name" value="Homeodomain-like_sf"/>
</dbReference>
<evidence type="ECO:0000313" key="4">
    <source>
        <dbReference type="EMBL" id="MBP2258775.1"/>
    </source>
</evidence>
<evidence type="ECO:0000256" key="2">
    <source>
        <dbReference type="PROSITE-ProRule" id="PRU00335"/>
    </source>
</evidence>
<dbReference type="EMBL" id="JAGIKX010000036">
    <property type="protein sequence ID" value="MBP2258775.1"/>
    <property type="molecule type" value="Genomic_DNA"/>
</dbReference>
<dbReference type="SUPFAM" id="SSF46689">
    <property type="entry name" value="Homeodomain-like"/>
    <property type="match status" value="1"/>
</dbReference>
<dbReference type="PROSITE" id="PS50977">
    <property type="entry name" value="HTH_TETR_2"/>
    <property type="match status" value="1"/>
</dbReference>
<proteinExistence type="predicted"/>
<accession>A0ABS4SBA3</accession>
<dbReference type="InterPro" id="IPR001647">
    <property type="entry name" value="HTH_TetR"/>
</dbReference>
<dbReference type="Pfam" id="PF00440">
    <property type="entry name" value="TetR_N"/>
    <property type="match status" value="1"/>
</dbReference>
<dbReference type="Gene3D" id="1.10.357.10">
    <property type="entry name" value="Tetracycline Repressor, domain 2"/>
    <property type="match status" value="1"/>
</dbReference>
<evidence type="ECO:0000256" key="1">
    <source>
        <dbReference type="ARBA" id="ARBA00023125"/>
    </source>
</evidence>